<comment type="caution">
    <text evidence="4">The sequence shown here is derived from an EMBL/GenBank/DDBJ whole genome shotgun (WGS) entry which is preliminary data.</text>
</comment>
<feature type="domain" description="EAL" evidence="2">
    <location>
        <begin position="414"/>
        <end position="662"/>
    </location>
</feature>
<dbReference type="GO" id="GO:0071111">
    <property type="term" value="F:cyclic-guanylate-specific phosphodiesterase activity"/>
    <property type="evidence" value="ECO:0007669"/>
    <property type="project" value="InterPro"/>
</dbReference>
<evidence type="ECO:0000259" key="2">
    <source>
        <dbReference type="PROSITE" id="PS50883"/>
    </source>
</evidence>
<dbReference type="SUPFAM" id="SSF141868">
    <property type="entry name" value="EAL domain-like"/>
    <property type="match status" value="1"/>
</dbReference>
<evidence type="ECO:0000256" key="1">
    <source>
        <dbReference type="SAM" id="Phobius"/>
    </source>
</evidence>
<dbReference type="Proteomes" id="UP000294555">
    <property type="component" value="Unassembled WGS sequence"/>
</dbReference>
<feature type="transmembrane region" description="Helical" evidence="1">
    <location>
        <begin position="155"/>
        <end position="177"/>
    </location>
</feature>
<dbReference type="InterPro" id="IPR001633">
    <property type="entry name" value="EAL_dom"/>
</dbReference>
<reference evidence="4 5" key="1">
    <citation type="submission" date="2019-02" db="EMBL/GenBank/DDBJ databases">
        <title>Investigation of anaerobic lignin degradation for improved lignocellulosic biofuels.</title>
        <authorList>
            <person name="Deangelis K."/>
        </authorList>
    </citation>
    <scope>NUCLEOTIDE SEQUENCE [LARGE SCALE GENOMIC DNA]</scope>
    <source>
        <strain evidence="4 5">159R</strain>
    </source>
</reference>
<dbReference type="Pfam" id="PF17157">
    <property type="entry name" value="GAPES4"/>
    <property type="match status" value="1"/>
</dbReference>
<keyword evidence="5" id="KW-1185">Reference proteome</keyword>
<dbReference type="SUPFAM" id="SSF55073">
    <property type="entry name" value="Nucleotide cyclase"/>
    <property type="match status" value="1"/>
</dbReference>
<sequence length="663" mass="74139">MTLRFSYSGRRLTSDFYRGTGMRLIVKLSAMMALLCSLVMLLMLSSSALSFFYLNQHRTDRQMAALASSLDQALLTEPLTALDHWLPYALKSTGVGGLEIRQGEKVLYRFPLSAEPVAPPYGYRQRRLALAHRPDLLVTASYRAAPLSEGRTLEVTAPVSIAIVLAVLSLLAGFNWLRRQIQPQETLEHRAKRIIHGERDSVRENAGEPPSLTGSAIDRLLSDLAQAREQRSRVDILIRAFAARDAKTGLSNRLFFDNQLGLQLEDNQEMGAHGVVMLLRSTDADIMEDRSGNPQDNGLLHALINLVSSFVMRYPNALLARYFHGDLAVLLPNCSLKEAESLGAQIIGGLNTLTALPVRQRDDFLNIGIYRYRKGQTAVEVMESVERATREAVLQGGNTWSVYDSRVPESVRGNVKWRTLLERTLSEDGPRLFAREAYTREGRLDHLVMINRITEGGQTVTAAEFLPMLRQLGLIERYDRQQLSRIIPLLAQLPDHVLAFSISIDSLLRRGFLVWLRNMLMQCEKSRRQQIMFELVEADLCQHLVSLRPALRLLTGLGCRLAVVEAGLTIVSTAYITAVPIAMIKLHPGLVRDIHRRSENQLFVQSLPEACIGTSTHVFAAGVRTRSEWQTLTDHAVAGGQGDFFAPIASLDELVKKYSRHDA</sequence>
<evidence type="ECO:0000259" key="3">
    <source>
        <dbReference type="PROSITE" id="PS50887"/>
    </source>
</evidence>
<evidence type="ECO:0000313" key="4">
    <source>
        <dbReference type="EMBL" id="TCL04845.1"/>
    </source>
</evidence>
<dbReference type="CDD" id="cd01948">
    <property type="entry name" value="EAL"/>
    <property type="match status" value="1"/>
</dbReference>
<gene>
    <name evidence="4" type="ORF">EZJ58_2988</name>
</gene>
<feature type="domain" description="GGDEF" evidence="3">
    <location>
        <begin position="272"/>
        <end position="405"/>
    </location>
</feature>
<keyword evidence="1" id="KW-0472">Membrane</keyword>
<dbReference type="Gene3D" id="3.20.20.450">
    <property type="entry name" value="EAL domain"/>
    <property type="match status" value="1"/>
</dbReference>
<dbReference type="PANTHER" id="PTHR33121">
    <property type="entry name" value="CYCLIC DI-GMP PHOSPHODIESTERASE PDEF"/>
    <property type="match status" value="1"/>
</dbReference>
<dbReference type="PANTHER" id="PTHR33121:SF32">
    <property type="entry name" value="RNASE E SPECIFICITY FACTOR CSRD"/>
    <property type="match status" value="1"/>
</dbReference>
<proteinExistence type="predicted"/>
<dbReference type="InterPro" id="IPR043128">
    <property type="entry name" value="Rev_trsase/Diguanyl_cyclase"/>
</dbReference>
<name>A0A4R1NBJ7_9GAMM</name>
<dbReference type="Pfam" id="PF00990">
    <property type="entry name" value="GGDEF"/>
    <property type="match status" value="1"/>
</dbReference>
<dbReference type="InterPro" id="IPR035919">
    <property type="entry name" value="EAL_sf"/>
</dbReference>
<dbReference type="EMBL" id="SJOI01000001">
    <property type="protein sequence ID" value="TCL04845.1"/>
    <property type="molecule type" value="Genomic_DNA"/>
</dbReference>
<keyword evidence="1" id="KW-0812">Transmembrane</keyword>
<dbReference type="InterPro" id="IPR050706">
    <property type="entry name" value="Cyclic-di-GMP_PDE-like"/>
</dbReference>
<dbReference type="AlphaFoldDB" id="A0A4R1NBJ7"/>
<dbReference type="InterPro" id="IPR000160">
    <property type="entry name" value="GGDEF_dom"/>
</dbReference>
<dbReference type="InterPro" id="IPR033423">
    <property type="entry name" value="GAPES4"/>
</dbReference>
<keyword evidence="1" id="KW-1133">Transmembrane helix</keyword>
<accession>A0A4R1NBJ7</accession>
<dbReference type="PROSITE" id="PS50887">
    <property type="entry name" value="GGDEF"/>
    <property type="match status" value="1"/>
</dbReference>
<dbReference type="Gene3D" id="3.30.70.270">
    <property type="match status" value="1"/>
</dbReference>
<dbReference type="SMART" id="SM00052">
    <property type="entry name" value="EAL"/>
    <property type="match status" value="1"/>
</dbReference>
<dbReference type="NCBIfam" id="NF008281">
    <property type="entry name" value="PRK11059.1"/>
    <property type="match status" value="1"/>
</dbReference>
<organism evidence="4 5">
    <name type="scientific">Sodalis ligni</name>
    <dbReference type="NCBI Taxonomy" id="2697027"/>
    <lineage>
        <taxon>Bacteria</taxon>
        <taxon>Pseudomonadati</taxon>
        <taxon>Pseudomonadota</taxon>
        <taxon>Gammaproteobacteria</taxon>
        <taxon>Enterobacterales</taxon>
        <taxon>Bruguierivoracaceae</taxon>
        <taxon>Sodalis</taxon>
    </lineage>
</organism>
<dbReference type="SMART" id="SM00267">
    <property type="entry name" value="GGDEF"/>
    <property type="match status" value="1"/>
</dbReference>
<dbReference type="InterPro" id="IPR029787">
    <property type="entry name" value="Nucleotide_cyclase"/>
</dbReference>
<dbReference type="PROSITE" id="PS50883">
    <property type="entry name" value="EAL"/>
    <property type="match status" value="1"/>
</dbReference>
<dbReference type="Pfam" id="PF00563">
    <property type="entry name" value="EAL"/>
    <property type="match status" value="1"/>
</dbReference>
<protein>
    <submittedName>
        <fullName evidence="4">Diguanylate cyclase/phosphodiesterase</fullName>
    </submittedName>
</protein>
<evidence type="ECO:0000313" key="5">
    <source>
        <dbReference type="Proteomes" id="UP000294555"/>
    </source>
</evidence>